<sequence>MNRMILVAILFMVTKSVFSMTIDPDPRIIVSFMDKTISPELDILRVMAGISSDNNHLIFEVKTRGERLQGSKRDYLLLHITHGKTYVLLLPINKEKENQVIVYERLSQSNGDDHASPILGRFIRNSSLMNFNITPISQGGEFSIPLDWIDFNTNLSFDAYTVQAKVKGNTLEIDKVYDWARKGRTHINKESLSAITLLNKICTPTSNKQRF</sequence>
<evidence type="ECO:0000313" key="2">
    <source>
        <dbReference type="Proteomes" id="UP000247780"/>
    </source>
</evidence>
<protein>
    <recommendedName>
        <fullName evidence="3">DUF4384 domain-containing protein</fullName>
    </recommendedName>
</protein>
<organism evidence="1 2">
    <name type="scientific">Nitrosomonas eutropha</name>
    <dbReference type="NCBI Taxonomy" id="916"/>
    <lineage>
        <taxon>Bacteria</taxon>
        <taxon>Pseudomonadati</taxon>
        <taxon>Pseudomonadota</taxon>
        <taxon>Betaproteobacteria</taxon>
        <taxon>Nitrosomonadales</taxon>
        <taxon>Nitrosomonadaceae</taxon>
        <taxon>Nitrosomonas</taxon>
    </lineage>
</organism>
<dbReference type="EMBL" id="QICQ01000048">
    <property type="protein sequence ID" value="PXV74211.1"/>
    <property type="molecule type" value="Genomic_DNA"/>
</dbReference>
<evidence type="ECO:0000313" key="1">
    <source>
        <dbReference type="EMBL" id="PXV74211.1"/>
    </source>
</evidence>
<proteinExistence type="predicted"/>
<accession>A0ABX5M5X4</accession>
<evidence type="ECO:0008006" key="3">
    <source>
        <dbReference type="Google" id="ProtNLM"/>
    </source>
</evidence>
<dbReference type="Proteomes" id="UP000247780">
    <property type="component" value="Unassembled WGS sequence"/>
</dbReference>
<gene>
    <name evidence="1" type="ORF">C8R14_1489</name>
</gene>
<comment type="caution">
    <text evidence="1">The sequence shown here is derived from an EMBL/GenBank/DDBJ whole genome shotgun (WGS) entry which is preliminary data.</text>
</comment>
<reference evidence="1 2" key="1">
    <citation type="submission" date="2018-04" db="EMBL/GenBank/DDBJ databases">
        <title>Active sludge and wastewater microbial communities from Klosterneuburg, Austria.</title>
        <authorList>
            <person name="Wagner M."/>
        </authorList>
    </citation>
    <scope>NUCLEOTIDE SEQUENCE [LARGE SCALE GENOMIC DNA]</scope>
    <source>
        <strain evidence="1 2">Nm 57</strain>
    </source>
</reference>
<keyword evidence="2" id="KW-1185">Reference proteome</keyword>
<name>A0ABX5M5X4_9PROT</name>